<feature type="region of interest" description="Disordered" evidence="11">
    <location>
        <begin position="205"/>
        <end position="265"/>
    </location>
</feature>
<dbReference type="InterPro" id="IPR004773">
    <property type="entry name" value="K/Na_transp_Trk1/HKT1"/>
</dbReference>
<feature type="transmembrane region" description="Helical" evidence="10">
    <location>
        <begin position="652"/>
        <end position="669"/>
    </location>
</feature>
<dbReference type="Proteomes" id="UP001369815">
    <property type="component" value="Unassembled WGS sequence"/>
</dbReference>
<dbReference type="InterPro" id="IPR015958">
    <property type="entry name" value="Trk1_fungi"/>
</dbReference>
<keyword evidence="4 10" id="KW-0633">Potassium transport</keyword>
<feature type="transmembrane region" description="Helical" evidence="10">
    <location>
        <begin position="520"/>
        <end position="541"/>
    </location>
</feature>
<dbReference type="GO" id="GO:1990573">
    <property type="term" value="P:potassium ion import across plasma membrane"/>
    <property type="evidence" value="ECO:0007669"/>
    <property type="project" value="TreeGrafter"/>
</dbReference>
<reference evidence="12 13" key="1">
    <citation type="journal article" date="2024" name="Front Chem Biol">
        <title>Unveiling the potential of Daldinia eschscholtzii MFLUCC 19-0629 through bioactivity and bioinformatics studies for enhanced sustainable agriculture production.</title>
        <authorList>
            <person name="Brooks S."/>
            <person name="Weaver J.A."/>
            <person name="Klomchit A."/>
            <person name="Alharthi S.A."/>
            <person name="Onlamun T."/>
            <person name="Nurani R."/>
            <person name="Vong T.K."/>
            <person name="Alberti F."/>
            <person name="Greco C."/>
        </authorList>
    </citation>
    <scope>NUCLEOTIDE SEQUENCE [LARGE SCALE GENOMIC DNA]</scope>
    <source>
        <strain evidence="12">MFLUCC 19-0629</strain>
    </source>
</reference>
<feature type="transmembrane region" description="Helical" evidence="10">
    <location>
        <begin position="452"/>
        <end position="475"/>
    </location>
</feature>
<proteinExistence type="inferred from homology"/>
<organism evidence="12 13">
    <name type="scientific">Daldinia eschscholtzii</name>
    <dbReference type="NCBI Taxonomy" id="292717"/>
    <lineage>
        <taxon>Eukaryota</taxon>
        <taxon>Fungi</taxon>
        <taxon>Dikarya</taxon>
        <taxon>Ascomycota</taxon>
        <taxon>Pezizomycotina</taxon>
        <taxon>Sordariomycetes</taxon>
        <taxon>Xylariomycetidae</taxon>
        <taxon>Xylariales</taxon>
        <taxon>Hypoxylaceae</taxon>
        <taxon>Daldinia</taxon>
    </lineage>
</organism>
<dbReference type="PANTHER" id="PTHR31064:SF30">
    <property type="entry name" value="HIGH-AFFINITY POTASSIUM TRANSPORT PROTEIN-RELATED"/>
    <property type="match status" value="1"/>
</dbReference>
<feature type="transmembrane region" description="Helical" evidence="10">
    <location>
        <begin position="47"/>
        <end position="70"/>
    </location>
</feature>
<evidence type="ECO:0000256" key="2">
    <source>
        <dbReference type="ARBA" id="ARBA00009137"/>
    </source>
</evidence>
<accession>A0AAX6MBG4</accession>
<evidence type="ECO:0000256" key="6">
    <source>
        <dbReference type="ARBA" id="ARBA00022958"/>
    </source>
</evidence>
<dbReference type="InterPro" id="IPR051143">
    <property type="entry name" value="TrkH_K-transport"/>
</dbReference>
<evidence type="ECO:0000313" key="12">
    <source>
        <dbReference type="EMBL" id="KAK6949990.1"/>
    </source>
</evidence>
<keyword evidence="5 10" id="KW-0812">Transmembrane</keyword>
<dbReference type="GO" id="GO:0030007">
    <property type="term" value="P:intracellular potassium ion homeostasis"/>
    <property type="evidence" value="ECO:0007669"/>
    <property type="project" value="UniProtKB-UniRule"/>
</dbReference>
<keyword evidence="13" id="KW-1185">Reference proteome</keyword>
<dbReference type="GO" id="GO:0005886">
    <property type="term" value="C:plasma membrane"/>
    <property type="evidence" value="ECO:0007669"/>
    <property type="project" value="InterPro"/>
</dbReference>
<evidence type="ECO:0000256" key="1">
    <source>
        <dbReference type="ARBA" id="ARBA00004141"/>
    </source>
</evidence>
<evidence type="ECO:0000256" key="9">
    <source>
        <dbReference type="ARBA" id="ARBA00023136"/>
    </source>
</evidence>
<feature type="region of interest" description="Disordered" evidence="11">
    <location>
        <begin position="277"/>
        <end position="352"/>
    </location>
</feature>
<comment type="subcellular location">
    <subcellularLocation>
        <location evidence="1">Membrane</location>
        <topology evidence="1">Multi-pass membrane protein</topology>
    </subcellularLocation>
</comment>
<evidence type="ECO:0000256" key="11">
    <source>
        <dbReference type="SAM" id="MobiDB-lite"/>
    </source>
</evidence>
<evidence type="ECO:0000256" key="7">
    <source>
        <dbReference type="ARBA" id="ARBA00022989"/>
    </source>
</evidence>
<feature type="compositionally biased region" description="Basic and acidic residues" evidence="11">
    <location>
        <begin position="277"/>
        <end position="293"/>
    </location>
</feature>
<feature type="region of interest" description="Disordered" evidence="11">
    <location>
        <begin position="883"/>
        <end position="914"/>
    </location>
</feature>
<keyword evidence="3 10" id="KW-0813">Transport</keyword>
<feature type="compositionally biased region" description="Basic and acidic residues" evidence="11">
    <location>
        <begin position="343"/>
        <end position="352"/>
    </location>
</feature>
<feature type="compositionally biased region" description="Basic and acidic residues" evidence="11">
    <location>
        <begin position="883"/>
        <end position="900"/>
    </location>
</feature>
<dbReference type="GO" id="GO:0140107">
    <property type="term" value="F:high-affinity potassium ion transmembrane transporter activity"/>
    <property type="evidence" value="ECO:0007669"/>
    <property type="project" value="TreeGrafter"/>
</dbReference>
<feature type="region of interest" description="Disordered" evidence="11">
    <location>
        <begin position="820"/>
        <end position="841"/>
    </location>
</feature>
<dbReference type="PANTHER" id="PTHR31064">
    <property type="entry name" value="POTASSIUM TRANSPORT PROTEIN DDB_G0292412-RELATED"/>
    <property type="match status" value="1"/>
</dbReference>
<keyword evidence="8 10" id="KW-0406">Ion transport</keyword>
<feature type="transmembrane region" description="Helical" evidence="10">
    <location>
        <begin position="587"/>
        <end position="607"/>
    </location>
</feature>
<protein>
    <recommendedName>
        <fullName evidence="10">Potassium transport protein</fullName>
    </recommendedName>
</protein>
<keyword evidence="9 10" id="KW-0472">Membrane</keyword>
<keyword evidence="6 10" id="KW-0630">Potassium</keyword>
<evidence type="ECO:0000256" key="5">
    <source>
        <dbReference type="ARBA" id="ARBA00022692"/>
    </source>
</evidence>
<evidence type="ECO:0000256" key="3">
    <source>
        <dbReference type="ARBA" id="ARBA00022448"/>
    </source>
</evidence>
<evidence type="ECO:0000256" key="8">
    <source>
        <dbReference type="ARBA" id="ARBA00023065"/>
    </source>
</evidence>
<evidence type="ECO:0000313" key="13">
    <source>
        <dbReference type="Proteomes" id="UP001369815"/>
    </source>
</evidence>
<dbReference type="PIRSF" id="PIRSF002450">
    <property type="entry name" value="K+_transpter_TRK"/>
    <property type="match status" value="1"/>
</dbReference>
<keyword evidence="7 10" id="KW-1133">Transmembrane helix</keyword>
<feature type="transmembrane region" description="Helical" evidence="10">
    <location>
        <begin position="108"/>
        <end position="133"/>
    </location>
</feature>
<dbReference type="InterPro" id="IPR003445">
    <property type="entry name" value="Cat_transpt"/>
</dbReference>
<gene>
    <name evidence="12" type="ORF">Daesc_008313</name>
</gene>
<evidence type="ECO:0000256" key="4">
    <source>
        <dbReference type="ARBA" id="ARBA00022538"/>
    </source>
</evidence>
<dbReference type="NCBIfam" id="TIGR00934">
    <property type="entry name" value="2a38euk"/>
    <property type="match status" value="1"/>
</dbReference>
<comment type="caution">
    <text evidence="12">The sequence shown here is derived from an EMBL/GenBank/DDBJ whole genome shotgun (WGS) entry which is preliminary data.</text>
</comment>
<sequence>MFGIRDLINDLTGQVDITLVIMGRARERILDFIQALRPSFLSRNPHFNFITVHYFWIIGLTIIGSVLIYASAKGQLAYIDALFFASGANTQAGLNTMDANLLNTFQQLVIYFLTMMSNPISIHSSVVFLRLYWFEKRFQHIATEARSRRVSIAKSRSKAKANPVDLEKGVNGRNITVMHNTAKASRMTNDGILLDNYTIEGATKHEPYANGFDDKDESDPKDRDQSVQRLPPPQIKFSDQVKRSDAIDSDDEEVPLPPKRTDAEHIAILERQRKIDKSALRIPGPRDADRGALPEEVDEEGPEGPGLSNRRRRESSVEGPRRPMSSMQPTSRPDRQPTITIEEPVKPHREEHDFPEEIAEDVEAAAHTLDALKPRKPRKEGEKLHHTETTASTSRINPLHRIKSVLTQSKDEDPMPYLSWQPTLGRNSAFLGLSEEQREELGGIEYRSLKTLALVLTIYFFGYTIFGIITLVPWIVHNNDYYGKIIDAAGQSRVWWGFFTANSAFMDLGLTLTPDSMNSFNTAIFPLLVMSFLIILGNTGFPIMLRFMIWLFSLVVPRGSGLWEELRFLLDHPRRCFTLLFPSNATWWLFFILVALNGIDLILFIILDLHGEAVTNLPLNIRFLDGWFQATATRTAGFSCVNLAALHPAVQTSYLIMMYISVFPVAISIRRTNVYEEKSLGVYNTGYDDDDAGQSNISYVGTHLRRQLSFDLWYIFVGYFILTITEGPRLMAGDFSMFAVLFEVVSAYGTVGLSLGYTGVNASLCSQFTVLGKLVIIAMQIRGRHRGLPYGLDRAVLLPSEHLNRKEAEEAEIRLQRRHSAMSLGQHSHHRPASLNRGRSRSVERRHLLTGLLHPGPTYPSHHSMGKSDGSVGFGTMETLRKHITDPGKGENGDMHEQIPRRRKRADTQPSFDH</sequence>
<feature type="transmembrane region" description="Helical" evidence="10">
    <location>
        <begin position="712"/>
        <end position="731"/>
    </location>
</feature>
<dbReference type="AlphaFoldDB" id="A0AAX6MBG4"/>
<dbReference type="EMBL" id="JBANMG010000008">
    <property type="protein sequence ID" value="KAK6949990.1"/>
    <property type="molecule type" value="Genomic_DNA"/>
</dbReference>
<dbReference type="Pfam" id="PF02386">
    <property type="entry name" value="TrkH"/>
    <property type="match status" value="1"/>
</dbReference>
<name>A0AAX6MBG4_9PEZI</name>
<evidence type="ECO:0000256" key="10">
    <source>
        <dbReference type="PIRNR" id="PIRNR002450"/>
    </source>
</evidence>
<comment type="similarity">
    <text evidence="2 10">Belongs to the TrkH potassium transport family.</text>
</comment>